<dbReference type="GO" id="GO:0016787">
    <property type="term" value="F:hydrolase activity"/>
    <property type="evidence" value="ECO:0007669"/>
    <property type="project" value="UniProtKB-KW"/>
</dbReference>
<accession>A0A516X0B4</accession>
<evidence type="ECO:0000313" key="4">
    <source>
        <dbReference type="Proteomes" id="UP000317344"/>
    </source>
</evidence>
<dbReference type="PANTHER" id="PTHR43194">
    <property type="entry name" value="HYDROLASE ALPHA/BETA FOLD FAMILY"/>
    <property type="match status" value="1"/>
</dbReference>
<evidence type="ECO:0000259" key="2">
    <source>
        <dbReference type="Pfam" id="PF12697"/>
    </source>
</evidence>
<dbReference type="InterPro" id="IPR029058">
    <property type="entry name" value="AB_hydrolase_fold"/>
</dbReference>
<sequence length="315" mass="34203">MAVACWAVGISGQELERLGITDHGGPAGRRGDRGVQEPGAGRTILLLHGLMGRGSTWAPHVGWLRQYGHVYTLDAAWHRGRDWADPQAGPAPADTMEAGGDAEPEGDVEPEGDALHTERFVADAAAALEAVGGGPAVVIGHSMGGLHAWCLAAARPDLVEAVVVEDMAPDFYGWTTGPWDAWFQSWPEEFTREQATGMFGEVAGRYFLDSFDRTADGWRLHGRIHVWQSIAQHWGTRTYWRQWSQVRCPALLIEAGFTMTPEGQMRRMADEDRGPGAVTRYVRVADAGHLVQADAPDEYRGAVEAFLSEPAPGPA</sequence>
<dbReference type="Pfam" id="PF12697">
    <property type="entry name" value="Abhydrolase_6"/>
    <property type="match status" value="1"/>
</dbReference>
<feature type="domain" description="AB hydrolase-1" evidence="2">
    <location>
        <begin position="44"/>
        <end position="299"/>
    </location>
</feature>
<dbReference type="EMBL" id="CP041765">
    <property type="protein sequence ID" value="QDQ96498.1"/>
    <property type="molecule type" value="Genomic_DNA"/>
</dbReference>
<dbReference type="SUPFAM" id="SSF53474">
    <property type="entry name" value="alpha/beta-Hydrolases"/>
    <property type="match status" value="1"/>
</dbReference>
<reference evidence="3 4" key="1">
    <citation type="submission" date="2019-07" db="EMBL/GenBank/DDBJ databases">
        <title>Tomitella cavernea sp. nov., an actinomycete isolated from soil.</title>
        <authorList>
            <person name="Cheng J."/>
        </authorList>
    </citation>
    <scope>NUCLEOTIDE SEQUENCE [LARGE SCALE GENOMIC DNA]</scope>
    <source>
        <strain evidence="3 4">HY188</strain>
    </source>
</reference>
<dbReference type="AlphaFoldDB" id="A0A516X0B4"/>
<dbReference type="OrthoDB" id="63519at2"/>
<feature type="compositionally biased region" description="Acidic residues" evidence="1">
    <location>
        <begin position="100"/>
        <end position="110"/>
    </location>
</feature>
<gene>
    <name evidence="3" type="ORF">FO059_03020</name>
</gene>
<dbReference type="Gene3D" id="3.40.50.1820">
    <property type="entry name" value="alpha/beta hydrolase"/>
    <property type="match status" value="1"/>
</dbReference>
<keyword evidence="4" id="KW-1185">Reference proteome</keyword>
<protein>
    <submittedName>
        <fullName evidence="3">Alpha/beta hydrolase</fullName>
    </submittedName>
</protein>
<dbReference type="InterPro" id="IPR050228">
    <property type="entry name" value="Carboxylesterase_BioH"/>
</dbReference>
<evidence type="ECO:0000256" key="1">
    <source>
        <dbReference type="SAM" id="MobiDB-lite"/>
    </source>
</evidence>
<dbReference type="RefSeq" id="WP_143906245.1">
    <property type="nucleotide sequence ID" value="NZ_CP041765.1"/>
</dbReference>
<dbReference type="InterPro" id="IPR000073">
    <property type="entry name" value="AB_hydrolase_1"/>
</dbReference>
<organism evidence="3 4">
    <name type="scientific">Tomitella fengzijianii</name>
    <dbReference type="NCBI Taxonomy" id="2597660"/>
    <lineage>
        <taxon>Bacteria</taxon>
        <taxon>Bacillati</taxon>
        <taxon>Actinomycetota</taxon>
        <taxon>Actinomycetes</taxon>
        <taxon>Mycobacteriales</taxon>
        <taxon>Tomitella</taxon>
    </lineage>
</organism>
<dbReference type="KEGG" id="toy:FO059_03020"/>
<dbReference type="Proteomes" id="UP000317344">
    <property type="component" value="Chromosome"/>
</dbReference>
<dbReference type="PANTHER" id="PTHR43194:SF2">
    <property type="entry name" value="PEROXISOMAL MEMBRANE PROTEIN LPX1"/>
    <property type="match status" value="1"/>
</dbReference>
<keyword evidence="3" id="KW-0378">Hydrolase</keyword>
<feature type="region of interest" description="Disordered" evidence="1">
    <location>
        <begin position="83"/>
        <end position="110"/>
    </location>
</feature>
<reference evidence="3 4" key="2">
    <citation type="submission" date="2019-07" db="EMBL/GenBank/DDBJ databases">
        <authorList>
            <person name="Huang Y."/>
        </authorList>
    </citation>
    <scope>NUCLEOTIDE SEQUENCE [LARGE SCALE GENOMIC DNA]</scope>
    <source>
        <strain evidence="3 4">HY188</strain>
    </source>
</reference>
<name>A0A516X0B4_9ACTN</name>
<evidence type="ECO:0000313" key="3">
    <source>
        <dbReference type="EMBL" id="QDQ96498.1"/>
    </source>
</evidence>
<proteinExistence type="predicted"/>